<organism evidence="9 10">
    <name type="scientific">Melipona quadrifasciata</name>
    <dbReference type="NCBI Taxonomy" id="166423"/>
    <lineage>
        <taxon>Eukaryota</taxon>
        <taxon>Metazoa</taxon>
        <taxon>Ecdysozoa</taxon>
        <taxon>Arthropoda</taxon>
        <taxon>Hexapoda</taxon>
        <taxon>Insecta</taxon>
        <taxon>Pterygota</taxon>
        <taxon>Neoptera</taxon>
        <taxon>Endopterygota</taxon>
        <taxon>Hymenoptera</taxon>
        <taxon>Apocrita</taxon>
        <taxon>Aculeata</taxon>
        <taxon>Apoidea</taxon>
        <taxon>Anthophila</taxon>
        <taxon>Apidae</taxon>
        <taxon>Melipona</taxon>
    </lineage>
</organism>
<dbReference type="PANTHER" id="PTHR35249">
    <property type="entry name" value="DYNEIN REGULATORY COMPLEX SUBUNIT 7"/>
    <property type="match status" value="1"/>
</dbReference>
<evidence type="ECO:0000259" key="6">
    <source>
        <dbReference type="Pfam" id="PF24656"/>
    </source>
</evidence>
<evidence type="ECO:0000259" key="7">
    <source>
        <dbReference type="Pfam" id="PF24667"/>
    </source>
</evidence>
<dbReference type="Pfam" id="PF24656">
    <property type="entry name" value="CEPT76_peptidase"/>
    <property type="match status" value="1"/>
</dbReference>
<feature type="domain" description="CEP76/DRC7 peptidase-like" evidence="6">
    <location>
        <begin position="199"/>
        <end position="261"/>
    </location>
</feature>
<feature type="compositionally biased region" description="Gly residues" evidence="5">
    <location>
        <begin position="13"/>
        <end position="26"/>
    </location>
</feature>
<evidence type="ECO:0000256" key="4">
    <source>
        <dbReference type="SAM" id="Coils"/>
    </source>
</evidence>
<dbReference type="InterPro" id="IPR033551">
    <property type="entry name" value="DRC7/lobo"/>
</dbReference>
<dbReference type="GO" id="GO:0031514">
    <property type="term" value="C:motile cilium"/>
    <property type="evidence" value="ECO:0007669"/>
    <property type="project" value="TreeGrafter"/>
</dbReference>
<evidence type="ECO:0000256" key="5">
    <source>
        <dbReference type="SAM" id="MobiDB-lite"/>
    </source>
</evidence>
<feature type="domain" description="Dynein regulatory complex subunit 7 MORN" evidence="7">
    <location>
        <begin position="309"/>
        <end position="600"/>
    </location>
</feature>
<dbReference type="STRING" id="166423.A0A0M8ZT15"/>
<dbReference type="GO" id="GO:0030317">
    <property type="term" value="P:flagellated sperm motility"/>
    <property type="evidence" value="ECO:0007669"/>
    <property type="project" value="TreeGrafter"/>
</dbReference>
<evidence type="ECO:0000259" key="8">
    <source>
        <dbReference type="Pfam" id="PF24671"/>
    </source>
</evidence>
<keyword evidence="4" id="KW-0175">Coiled coil</keyword>
<proteinExistence type="predicted"/>
<dbReference type="Pfam" id="PF24667">
    <property type="entry name" value="MORN_DRC7"/>
    <property type="match status" value="1"/>
</dbReference>
<dbReference type="Proteomes" id="UP000053105">
    <property type="component" value="Unassembled WGS sequence"/>
</dbReference>
<gene>
    <name evidence="9" type="ORF">WN51_04770</name>
</gene>
<dbReference type="Pfam" id="PF24671">
    <property type="entry name" value="DRC7_C"/>
    <property type="match status" value="1"/>
</dbReference>
<sequence>MMVTRGGKRGTDGEGAGNANGRGSGGPRARSRDGGREAGVDGRPKQLRSPTWVQKFRKGNCFECATFLASLLLGQGYNAFVISGYASREQTLCDLTRRSCPCVPRPDKQTEREPKTGQLEITKYKLKLPIEYKSKFLLKLEEEEAKKLEEKLLSDEKKQQKLIQELEQLPPDEYWGHRIHSWVAILPELGGPRNQEIPCPLFIEPTTGVSYGTADDDTAQLYLGVESIWNDKNYWVNMQPSAGSCANIAWDLTKAELWEHLLSGEPWTMREAGEVDEESGVEQEKHLDMPASYVDQINISEAEFEKRFPNGTKTTFYKKTKVERYAPYLKPNGLMQRITMYDDYNYTSPTETYENYANRSDNLVESRKNLKNDTVVDYYARGRADQCKGEHRYFVNAAHTYLSVDSERILDFYHVARFDGLSKFEMHPNYLAQHFVDRDDFLYYRFDRLENRHVQFSREQKSSAPHNIHYRHISNIVEKFNRDERIKASKNIAIRGFAIDENEIRLTYHYHPGQFTRAMRTYIKPPLAERGERLLLNLSMIQGYTPLDESEKSLHLLYELETQLKEEDVSVSQVRAAEKEMYAFLETRNKEYLLPTLSISIYDKLREPESLTEALVKTKSQEDITEDVDYLKPYLARLGNPSELSNIDAYFVQYTCLNDYKQLLVQRANKILREFDRYSQELIKTQALLTQEGDVTREEEENLLEKINEINFHLQMLEIRLNRHRDLVPIRYEMLMDHLQQSPHLAILRGDSNNK</sequence>
<protein>
    <submittedName>
        <fullName evidence="9">Coiled-coil domain-containing protein lobo like protein</fullName>
    </submittedName>
</protein>
<dbReference type="AlphaFoldDB" id="A0A0M8ZT15"/>
<evidence type="ECO:0000256" key="2">
    <source>
        <dbReference type="ARBA" id="ARBA00022490"/>
    </source>
</evidence>
<evidence type="ECO:0000313" key="9">
    <source>
        <dbReference type="EMBL" id="KOX70367.1"/>
    </source>
</evidence>
<feature type="compositionally biased region" description="Basic and acidic residues" evidence="5">
    <location>
        <begin position="30"/>
        <end position="44"/>
    </location>
</feature>
<dbReference type="InterPro" id="IPR056292">
    <property type="entry name" value="DRC7_C"/>
</dbReference>
<comment type="subcellular location">
    <subcellularLocation>
        <location evidence="1">Cytoplasm</location>
        <location evidence="1">Cytoskeleton</location>
    </subcellularLocation>
</comment>
<accession>A0A0M8ZT15</accession>
<feature type="region of interest" description="Disordered" evidence="5">
    <location>
        <begin position="1"/>
        <end position="47"/>
    </location>
</feature>
<evidence type="ECO:0000313" key="10">
    <source>
        <dbReference type="Proteomes" id="UP000053105"/>
    </source>
</evidence>
<dbReference type="OrthoDB" id="10262874at2759"/>
<reference evidence="9 10" key="1">
    <citation type="submission" date="2015-07" db="EMBL/GenBank/DDBJ databases">
        <title>The genome of Melipona quadrifasciata.</title>
        <authorList>
            <person name="Pan H."/>
            <person name="Kapheim K."/>
        </authorList>
    </citation>
    <scope>NUCLEOTIDE SEQUENCE [LARGE SCALE GENOMIC DNA]</scope>
    <source>
        <strain evidence="9">0111107301</strain>
        <tissue evidence="9">Whole body</tissue>
    </source>
</reference>
<dbReference type="PANTHER" id="PTHR35249:SF2">
    <property type="entry name" value="DYNEIN REGULATORY COMPLEX SUBUNIT 7"/>
    <property type="match status" value="1"/>
</dbReference>
<evidence type="ECO:0000256" key="1">
    <source>
        <dbReference type="ARBA" id="ARBA00004245"/>
    </source>
</evidence>
<keyword evidence="10" id="KW-1185">Reference proteome</keyword>
<keyword evidence="2" id="KW-0963">Cytoplasm</keyword>
<name>A0A0M8ZT15_9HYME</name>
<dbReference type="GO" id="GO:0005856">
    <property type="term" value="C:cytoskeleton"/>
    <property type="evidence" value="ECO:0007669"/>
    <property type="project" value="UniProtKB-SubCell"/>
</dbReference>
<dbReference type="InterPro" id="IPR056290">
    <property type="entry name" value="CEPT76/DRC7_peptidase-like_dom"/>
</dbReference>
<dbReference type="InterPro" id="IPR056291">
    <property type="entry name" value="MORN_DRC7"/>
</dbReference>
<dbReference type="EMBL" id="KQ435863">
    <property type="protein sequence ID" value="KOX70367.1"/>
    <property type="molecule type" value="Genomic_DNA"/>
</dbReference>
<evidence type="ECO:0000256" key="3">
    <source>
        <dbReference type="ARBA" id="ARBA00023212"/>
    </source>
</evidence>
<feature type="domain" description="Dynein regulatory complex subunit 7 C-terminal" evidence="8">
    <location>
        <begin position="643"/>
        <end position="748"/>
    </location>
</feature>
<feature type="coiled-coil region" evidence="4">
    <location>
        <begin position="138"/>
        <end position="169"/>
    </location>
</feature>
<keyword evidence="3" id="KW-0206">Cytoskeleton</keyword>